<dbReference type="EMBL" id="MN739373">
    <property type="protein sequence ID" value="QHT01447.1"/>
    <property type="molecule type" value="Genomic_DNA"/>
</dbReference>
<reference evidence="1" key="1">
    <citation type="journal article" date="2020" name="Nature">
        <title>Giant virus diversity and host interactions through global metagenomics.</title>
        <authorList>
            <person name="Schulz F."/>
            <person name="Roux S."/>
            <person name="Paez-Espino D."/>
            <person name="Jungbluth S."/>
            <person name="Walsh D.A."/>
            <person name="Denef V.J."/>
            <person name="McMahon K.D."/>
            <person name="Konstantinidis K.T."/>
            <person name="Eloe-Fadrosh E.A."/>
            <person name="Kyrpides N.C."/>
            <person name="Woyke T."/>
        </authorList>
    </citation>
    <scope>NUCLEOTIDE SEQUENCE</scope>
    <source>
        <strain evidence="1">GVMAG-M-3300020192-26</strain>
    </source>
</reference>
<accession>A0A6C0CAS2</accession>
<proteinExistence type="predicted"/>
<dbReference type="AlphaFoldDB" id="A0A6C0CAS2"/>
<name>A0A6C0CAS2_9ZZZZ</name>
<evidence type="ECO:0000313" key="1">
    <source>
        <dbReference type="EMBL" id="QHT01447.1"/>
    </source>
</evidence>
<sequence length="219" mass="25774">MEIVEEIGIDLPYIVAIPVCLSNLEDFDIECDLNQLPTHPCNNLLHQREIMYSFLGKDMIKKPEIKIRPVKPHVDRQSVMELEQIRKNSRADIIDLEKDDILCGKPTRRGTPCIRRRINCRYHNSHDEEICGRPTNRGTPCIHLRANCRYHDNSEKSHERIRKINRSVLINFEKASEEWRKNKVKIGQNMHYLCGKPTQRGTPCCRLRDCCRYHDNSEQ</sequence>
<organism evidence="1">
    <name type="scientific">viral metagenome</name>
    <dbReference type="NCBI Taxonomy" id="1070528"/>
    <lineage>
        <taxon>unclassified sequences</taxon>
        <taxon>metagenomes</taxon>
        <taxon>organismal metagenomes</taxon>
    </lineage>
</organism>
<protein>
    <submittedName>
        <fullName evidence="1">Uncharacterized protein</fullName>
    </submittedName>
</protein>